<dbReference type="InterPro" id="IPR032466">
    <property type="entry name" value="Metal_Hydrolase"/>
</dbReference>
<dbReference type="InterPro" id="IPR011059">
    <property type="entry name" value="Metal-dep_hydrolase_composite"/>
</dbReference>
<reference evidence="7" key="1">
    <citation type="journal article" date="2015" name="BMC Genomics">
        <title>Draft genome of a commonly misdiagnosed multidrug resistant pathogen Candida auris.</title>
        <authorList>
            <person name="Chatterjee S."/>
            <person name="Alampalli S.V."/>
            <person name="Nageshan R.K."/>
            <person name="Chettiar S.T."/>
            <person name="Joshi S."/>
            <person name="Tatu U.S."/>
        </authorList>
    </citation>
    <scope>NUCLEOTIDE SEQUENCE [LARGE SCALE GENOMIC DNA]</scope>
    <source>
        <strain evidence="7">6684</strain>
    </source>
</reference>
<dbReference type="EMBL" id="LGST01000047">
    <property type="protein sequence ID" value="KND96942.1"/>
    <property type="molecule type" value="Genomic_DNA"/>
</dbReference>
<evidence type="ECO:0000256" key="3">
    <source>
        <dbReference type="ARBA" id="ARBA00022801"/>
    </source>
</evidence>
<accession>A0A0L0NS02</accession>
<protein>
    <submittedName>
        <fullName evidence="6">Guanine deaminase</fullName>
    </submittedName>
</protein>
<evidence type="ECO:0000259" key="5">
    <source>
        <dbReference type="Pfam" id="PF01979"/>
    </source>
</evidence>
<dbReference type="GO" id="GO:0046098">
    <property type="term" value="P:guanine metabolic process"/>
    <property type="evidence" value="ECO:0007669"/>
    <property type="project" value="TreeGrafter"/>
</dbReference>
<dbReference type="AlphaFoldDB" id="A0A0L0NS02"/>
<dbReference type="VEuPathDB" id="FungiDB:QG37_06635"/>
<organism evidence="6 7">
    <name type="scientific">Candidozyma auris</name>
    <name type="common">Yeast</name>
    <name type="synonym">Candida auris</name>
    <dbReference type="NCBI Taxonomy" id="498019"/>
    <lineage>
        <taxon>Eukaryota</taxon>
        <taxon>Fungi</taxon>
        <taxon>Dikarya</taxon>
        <taxon>Ascomycota</taxon>
        <taxon>Saccharomycotina</taxon>
        <taxon>Pichiomycetes</taxon>
        <taxon>Metschnikowiaceae</taxon>
        <taxon>Candidozyma</taxon>
    </lineage>
</organism>
<comment type="cofactor">
    <cofactor evidence="1">
        <name>Zn(2+)</name>
        <dbReference type="ChEBI" id="CHEBI:29105"/>
    </cofactor>
</comment>
<dbReference type="SUPFAM" id="SSF51556">
    <property type="entry name" value="Metallo-dependent hydrolases"/>
    <property type="match status" value="1"/>
</dbReference>
<evidence type="ECO:0000313" key="7">
    <source>
        <dbReference type="Proteomes" id="UP000037122"/>
    </source>
</evidence>
<dbReference type="GO" id="GO:0005829">
    <property type="term" value="C:cytosol"/>
    <property type="evidence" value="ECO:0007669"/>
    <property type="project" value="TreeGrafter"/>
</dbReference>
<dbReference type="GO" id="GO:0008270">
    <property type="term" value="F:zinc ion binding"/>
    <property type="evidence" value="ECO:0007669"/>
    <property type="project" value="TreeGrafter"/>
</dbReference>
<dbReference type="Pfam" id="PF01979">
    <property type="entry name" value="Amidohydro_1"/>
    <property type="match status" value="1"/>
</dbReference>
<dbReference type="Gene3D" id="3.20.20.140">
    <property type="entry name" value="Metal-dependent hydrolases"/>
    <property type="match status" value="1"/>
</dbReference>
<name>A0A0L0NS02_CANAR</name>
<evidence type="ECO:0000256" key="2">
    <source>
        <dbReference type="ARBA" id="ARBA00022723"/>
    </source>
</evidence>
<dbReference type="Gene3D" id="2.30.40.10">
    <property type="entry name" value="Urease, subunit C, domain 1"/>
    <property type="match status" value="1"/>
</dbReference>
<keyword evidence="3" id="KW-0378">Hydrolase</keyword>
<evidence type="ECO:0000313" key="6">
    <source>
        <dbReference type="EMBL" id="KND96942.1"/>
    </source>
</evidence>
<sequence>MITSAALKPIQHTVYYGNIVHTPSFGELELLHNARVGVDKNGVIKYVKRGKLKSTVLEEAKELFGEGVSNITIEDISGSPLRFFFPGFFDTHIHAPQYPNCGAFNNLELLDWMNRYTYPTEASFHDTHKAEIVYEKTVQRTLEFGTTFCAYFATRHLEATKTLATKAFSKGQRAFIARSCQNEGLDFYTDSSVSDSVALNEEFHNYVRDMDPEHKLVKPAIAPRSADQCSKELMKQMGQAAVETRFPVQLHMCESEAERKMILDAYPGYQEYSDIYNVFNLLNERTILGHCVKVRDHDLDNVISNKSGVAHCPTSNTSVGSGEAHIRKMIDRNVKLGLGTDISAGFSPSILRTAQYAVLNSIHVAMKSKNQRDKVSVNECLYLATMGGAKVCNVEKLLGSFEVGKCWDAQFVDLTRNPLDIFDFQLPDMEMVENGLSEAKDKYQDIIDKWVFTGDDRNTRKVYVNGRCVINKD</sequence>
<dbReference type="Proteomes" id="UP000037122">
    <property type="component" value="Unassembled WGS sequence"/>
</dbReference>
<dbReference type="InterPro" id="IPR006680">
    <property type="entry name" value="Amidohydro-rel"/>
</dbReference>
<gene>
    <name evidence="6" type="ORF">QG37_06635</name>
</gene>
<keyword evidence="4" id="KW-0862">Zinc</keyword>
<dbReference type="GO" id="GO:0008892">
    <property type="term" value="F:guanine deaminase activity"/>
    <property type="evidence" value="ECO:0007669"/>
    <property type="project" value="TreeGrafter"/>
</dbReference>
<evidence type="ECO:0000256" key="4">
    <source>
        <dbReference type="ARBA" id="ARBA00022833"/>
    </source>
</evidence>
<comment type="caution">
    <text evidence="6">The sequence shown here is derived from an EMBL/GenBank/DDBJ whole genome shotgun (WGS) entry which is preliminary data.</text>
</comment>
<dbReference type="PANTHER" id="PTHR11271">
    <property type="entry name" value="GUANINE DEAMINASE"/>
    <property type="match status" value="1"/>
</dbReference>
<dbReference type="VEuPathDB" id="FungiDB:B9J08_004884"/>
<keyword evidence="2" id="KW-0479">Metal-binding</keyword>
<evidence type="ECO:0000256" key="1">
    <source>
        <dbReference type="ARBA" id="ARBA00001947"/>
    </source>
</evidence>
<proteinExistence type="predicted"/>
<dbReference type="PANTHER" id="PTHR11271:SF6">
    <property type="entry name" value="GUANINE DEAMINASE"/>
    <property type="match status" value="1"/>
</dbReference>
<dbReference type="VEuPathDB" id="FungiDB:CJI96_0004051"/>
<dbReference type="VEuPathDB" id="FungiDB:CJJ09_004905"/>
<dbReference type="VEuPathDB" id="FungiDB:CJJ07_000756"/>
<dbReference type="VEuPathDB" id="FungiDB:CJI97_004568"/>
<dbReference type="InterPro" id="IPR051607">
    <property type="entry name" value="Metallo-dep_hydrolases"/>
</dbReference>
<feature type="domain" description="Amidohydrolase-related" evidence="5">
    <location>
        <begin position="85"/>
        <end position="469"/>
    </location>
</feature>